<name>A0ABP3QHP3_9PROT</name>
<dbReference type="EMBL" id="BAAAFZ010000050">
    <property type="protein sequence ID" value="GAA0590906.1"/>
    <property type="molecule type" value="Genomic_DNA"/>
</dbReference>
<comment type="caution">
    <text evidence="9">The sequence shown here is derived from an EMBL/GenBank/DDBJ whole genome shotgun (WGS) entry which is preliminary data.</text>
</comment>
<comment type="similarity">
    <text evidence="2">Belongs to the FAD-binding monooxygenase family.</text>
</comment>
<dbReference type="SUPFAM" id="SSF51905">
    <property type="entry name" value="FAD/NAD(P)-binding domain"/>
    <property type="match status" value="1"/>
</dbReference>
<evidence type="ECO:0000256" key="8">
    <source>
        <dbReference type="SAM" id="MobiDB-lite"/>
    </source>
</evidence>
<dbReference type="Proteomes" id="UP001501588">
    <property type="component" value="Unassembled WGS sequence"/>
</dbReference>
<dbReference type="InterPro" id="IPR036188">
    <property type="entry name" value="FAD/NAD-bd_sf"/>
</dbReference>
<evidence type="ECO:0000256" key="5">
    <source>
        <dbReference type="ARBA" id="ARBA00022857"/>
    </source>
</evidence>
<dbReference type="PANTHER" id="PTHR43098:SF3">
    <property type="entry name" value="L-ORNITHINE N(5)-MONOOXYGENASE-RELATED"/>
    <property type="match status" value="1"/>
</dbReference>
<gene>
    <name evidence="9" type="ORF">GCM10009416_31670</name>
</gene>
<organism evidence="9 10">
    <name type="scientific">Craurococcus roseus</name>
    <dbReference type="NCBI Taxonomy" id="77585"/>
    <lineage>
        <taxon>Bacteria</taxon>
        <taxon>Pseudomonadati</taxon>
        <taxon>Pseudomonadota</taxon>
        <taxon>Alphaproteobacteria</taxon>
        <taxon>Acetobacterales</taxon>
        <taxon>Acetobacteraceae</taxon>
        <taxon>Craurococcus</taxon>
    </lineage>
</organism>
<dbReference type="PRINTS" id="PR00411">
    <property type="entry name" value="PNDRDTASEI"/>
</dbReference>
<dbReference type="PANTHER" id="PTHR43098">
    <property type="entry name" value="L-ORNITHINE N(5)-MONOOXYGENASE-RELATED"/>
    <property type="match status" value="1"/>
</dbReference>
<comment type="cofactor">
    <cofactor evidence="1">
        <name>FAD</name>
        <dbReference type="ChEBI" id="CHEBI:57692"/>
    </cofactor>
</comment>
<evidence type="ECO:0000256" key="6">
    <source>
        <dbReference type="ARBA" id="ARBA00023002"/>
    </source>
</evidence>
<reference evidence="10" key="1">
    <citation type="journal article" date="2019" name="Int. J. Syst. Evol. Microbiol.">
        <title>The Global Catalogue of Microorganisms (GCM) 10K type strain sequencing project: providing services to taxonomists for standard genome sequencing and annotation.</title>
        <authorList>
            <consortium name="The Broad Institute Genomics Platform"/>
            <consortium name="The Broad Institute Genome Sequencing Center for Infectious Disease"/>
            <person name="Wu L."/>
            <person name="Ma J."/>
        </authorList>
    </citation>
    <scope>NUCLEOTIDE SEQUENCE [LARGE SCALE GENOMIC DNA]</scope>
    <source>
        <strain evidence="10">JCM 9933</strain>
    </source>
</reference>
<dbReference type="Gene3D" id="3.50.50.60">
    <property type="entry name" value="FAD/NAD(P)-binding domain"/>
    <property type="match status" value="2"/>
</dbReference>
<dbReference type="Pfam" id="PF13738">
    <property type="entry name" value="Pyr_redox_3"/>
    <property type="match status" value="1"/>
</dbReference>
<keyword evidence="10" id="KW-1185">Reference proteome</keyword>
<dbReference type="InterPro" id="IPR050775">
    <property type="entry name" value="FAD-binding_Monooxygenases"/>
</dbReference>
<evidence type="ECO:0000256" key="7">
    <source>
        <dbReference type="ARBA" id="ARBA00023033"/>
    </source>
</evidence>
<evidence type="ECO:0000256" key="4">
    <source>
        <dbReference type="ARBA" id="ARBA00022827"/>
    </source>
</evidence>
<keyword evidence="4" id="KW-0274">FAD</keyword>
<protein>
    <submittedName>
        <fullName evidence="9">NAD(P)/FAD-dependent oxidoreductase</fullName>
    </submittedName>
</protein>
<evidence type="ECO:0000313" key="10">
    <source>
        <dbReference type="Proteomes" id="UP001501588"/>
    </source>
</evidence>
<feature type="region of interest" description="Disordered" evidence="8">
    <location>
        <begin position="1"/>
        <end position="34"/>
    </location>
</feature>
<evidence type="ECO:0000313" key="9">
    <source>
        <dbReference type="EMBL" id="GAA0590906.1"/>
    </source>
</evidence>
<keyword evidence="5" id="KW-0521">NADP</keyword>
<evidence type="ECO:0000256" key="1">
    <source>
        <dbReference type="ARBA" id="ARBA00001974"/>
    </source>
</evidence>
<keyword evidence="6" id="KW-0560">Oxidoreductase</keyword>
<evidence type="ECO:0000256" key="3">
    <source>
        <dbReference type="ARBA" id="ARBA00022630"/>
    </source>
</evidence>
<accession>A0ABP3QHP3</accession>
<keyword evidence="7" id="KW-0503">Monooxygenase</keyword>
<sequence>MTERADQNANSPAVGRPESMPDAQPHSDASPADRPPEIAAFDVVVVGAGFGGLYMLHRLRGLGLSARVFEAADGVGGTWYWNRYPGARCDVESMQYSYSFSEELQQEWHWPERFSAQPDILRYANHVADRFDLRRDIRFETRVTSVAWDEAAERWTVETDRGDRITARFCIMATGCLSAARMPDIPGLDSFEGDTYHTGHWPHEGVDLAGRRVAVIGTGSSAIQAIPVIAEQAGHVTVFQRTPNFSIPSRNKPMDAEYENLWKSDYRARRLKARTMRNGILYHLNDKGAMEVSEEDRLREYEARWEGGGIAFMAAYNNLALDAEANRTAADFVREKIRSIVRDPAKAEALMPRDYPIGTKRICVDTDYFETFNRDNVSLVDLRKTPIEAIAPKGVRTTDGTVHEADAIVFATGFDAMTGALLKAGIRGRGGLALADKWEEGPRSYLGLMVAGFPNLFTITGPGSPSVLSNMMVSIEQHVDWIADCLAYLGATGVRTIEATQEAEDAWVAHGMEVANRTLYPRAASWYMGANIPGKPRVFMPYIGGVGVYREKCDEIAAKGYEGFRLSPPPATAARAEAAE</sequence>
<keyword evidence="3" id="KW-0285">Flavoprotein</keyword>
<proteinExistence type="inferred from homology"/>
<evidence type="ECO:0000256" key="2">
    <source>
        <dbReference type="ARBA" id="ARBA00010139"/>
    </source>
</evidence>